<keyword evidence="2" id="KW-1185">Reference proteome</keyword>
<reference evidence="1 2" key="1">
    <citation type="submission" date="2021-09" db="EMBL/GenBank/DDBJ databases">
        <title>Whole genome sequence of Nocardioides sp. GBK3QG-3.</title>
        <authorList>
            <person name="Tuo L."/>
        </authorList>
    </citation>
    <scope>NUCLEOTIDE SEQUENCE [LARGE SCALE GENOMIC DNA]</scope>
    <source>
        <strain evidence="1 2">GBK3QG-3</strain>
    </source>
</reference>
<gene>
    <name evidence="1" type="ORF">K8U61_02655</name>
</gene>
<dbReference type="RefSeq" id="WP_224121415.1">
    <property type="nucleotide sequence ID" value="NZ_JAIQZJ010000001.1"/>
</dbReference>
<protein>
    <submittedName>
        <fullName evidence="1">Uncharacterized protein</fullName>
    </submittedName>
</protein>
<evidence type="ECO:0000313" key="2">
    <source>
        <dbReference type="Proteomes" id="UP000780875"/>
    </source>
</evidence>
<dbReference type="Proteomes" id="UP000780875">
    <property type="component" value="Unassembled WGS sequence"/>
</dbReference>
<sequence length="93" mass="9942">MTVALASIAGVLLLAGVIWIGTHLVAHPEPGGGAMVDAFGSGLSVFDPGKARADEELDQHGHLMEIIPSPDDEDHPVWKVDLQRNSVRIPRSR</sequence>
<organism evidence="1 2">
    <name type="scientific">Nocardioides mangrovi</name>
    <dbReference type="NCBI Taxonomy" id="2874580"/>
    <lineage>
        <taxon>Bacteria</taxon>
        <taxon>Bacillati</taxon>
        <taxon>Actinomycetota</taxon>
        <taxon>Actinomycetes</taxon>
        <taxon>Propionibacteriales</taxon>
        <taxon>Nocardioidaceae</taxon>
        <taxon>Nocardioides</taxon>
    </lineage>
</organism>
<comment type="caution">
    <text evidence="1">The sequence shown here is derived from an EMBL/GenBank/DDBJ whole genome shotgun (WGS) entry which is preliminary data.</text>
</comment>
<accession>A0ABS7U7V5</accession>
<evidence type="ECO:0000313" key="1">
    <source>
        <dbReference type="EMBL" id="MBZ5737050.1"/>
    </source>
</evidence>
<proteinExistence type="predicted"/>
<name>A0ABS7U7V5_9ACTN</name>
<dbReference type="EMBL" id="JAIQZJ010000001">
    <property type="protein sequence ID" value="MBZ5737050.1"/>
    <property type="molecule type" value="Genomic_DNA"/>
</dbReference>